<accession>A0A8R1Z4U0</accession>
<dbReference type="EnsemblMetazoa" id="PPA44812.1">
    <property type="protein sequence ID" value="PPA44812.1"/>
    <property type="gene ID" value="WBGene00283181"/>
</dbReference>
<sequence length="315" mass="34910">MMRNCQIASNEETERGFIPPCTFVSSTVQLEAKFGPDHRLESLPLELVEKLKSPNLPLQQRILSSQSPSNVGCSCNLTIAKEVQVLDVIVDLSCIGNGHEPGSAHYEAKQELTSSVTAHQLTVIREPMIVFVHITADSDDTHLAGRQEEGGGGQSLLEEAKKRESSHGPFINSIAMEPPERQERPISTFTPYDVYRYPRIHDTPSTSISPAYSLTSVSTPVYDSIANRNDDRGARRVRSFEYIPRQLSPGTRREEGTQRGGHPPTDADQNNNPKTTRTIWRICALLLILLIVLISIAVAVVLIIYLPRTFPSVTD</sequence>
<evidence type="ECO:0000313" key="1">
    <source>
        <dbReference type="EnsemblMetazoa" id="PPA44812.1"/>
    </source>
</evidence>
<name>A0A2A6B4U6_PRIPA</name>
<accession>A0A2A6B4U6</accession>
<reference evidence="2" key="1">
    <citation type="journal article" date="2008" name="Nat. Genet.">
        <title>The Pristionchus pacificus genome provides a unique perspective on nematode lifestyle and parasitism.</title>
        <authorList>
            <person name="Dieterich C."/>
            <person name="Clifton S.W."/>
            <person name="Schuster L.N."/>
            <person name="Chinwalla A."/>
            <person name="Delehaunty K."/>
            <person name="Dinkelacker I."/>
            <person name="Fulton L."/>
            <person name="Fulton R."/>
            <person name="Godfrey J."/>
            <person name="Minx P."/>
            <person name="Mitreva M."/>
            <person name="Roeseler W."/>
            <person name="Tian H."/>
            <person name="Witte H."/>
            <person name="Yang S.P."/>
            <person name="Wilson R.K."/>
            <person name="Sommer R.J."/>
        </authorList>
    </citation>
    <scope>NUCLEOTIDE SEQUENCE [LARGE SCALE GENOMIC DNA]</scope>
    <source>
        <strain evidence="2">PS312</strain>
    </source>
</reference>
<keyword evidence="2" id="KW-1185">Reference proteome</keyword>
<protein>
    <submittedName>
        <fullName evidence="1">Uncharacterized protein</fullName>
    </submittedName>
</protein>
<dbReference type="AlphaFoldDB" id="A0A2A6B4U6"/>
<reference evidence="1" key="2">
    <citation type="submission" date="2022-06" db="UniProtKB">
        <authorList>
            <consortium name="EnsemblMetazoa"/>
        </authorList>
    </citation>
    <scope>IDENTIFICATION</scope>
    <source>
        <strain evidence="1">PS312</strain>
    </source>
</reference>
<evidence type="ECO:0000313" key="2">
    <source>
        <dbReference type="Proteomes" id="UP000005239"/>
    </source>
</evidence>
<gene>
    <name evidence="1" type="primary">WBGene00283181</name>
</gene>
<organism evidence="1 2">
    <name type="scientific">Pristionchus pacificus</name>
    <name type="common">Parasitic nematode worm</name>
    <dbReference type="NCBI Taxonomy" id="54126"/>
    <lineage>
        <taxon>Eukaryota</taxon>
        <taxon>Metazoa</taxon>
        <taxon>Ecdysozoa</taxon>
        <taxon>Nematoda</taxon>
        <taxon>Chromadorea</taxon>
        <taxon>Rhabditida</taxon>
        <taxon>Rhabditina</taxon>
        <taxon>Diplogasteromorpha</taxon>
        <taxon>Diplogasteroidea</taxon>
        <taxon>Neodiplogasteridae</taxon>
        <taxon>Pristionchus</taxon>
    </lineage>
</organism>
<proteinExistence type="predicted"/>
<dbReference type="Proteomes" id="UP000005239">
    <property type="component" value="Unassembled WGS sequence"/>
</dbReference>